<evidence type="ECO:0000313" key="1">
    <source>
        <dbReference type="EMBL" id="GFH07900.1"/>
    </source>
</evidence>
<dbReference type="AlphaFoldDB" id="A0A699YCG7"/>
<keyword evidence="2" id="KW-1185">Reference proteome</keyword>
<protein>
    <submittedName>
        <fullName evidence="1">Uncharacterized protein</fullName>
    </submittedName>
</protein>
<feature type="non-terminal residue" evidence="1">
    <location>
        <position position="1"/>
    </location>
</feature>
<dbReference type="Proteomes" id="UP000485058">
    <property type="component" value="Unassembled WGS sequence"/>
</dbReference>
<gene>
    <name evidence="1" type="ORF">HaLaN_02775</name>
</gene>
<dbReference type="EMBL" id="BLLF01000124">
    <property type="protein sequence ID" value="GFH07900.1"/>
    <property type="molecule type" value="Genomic_DNA"/>
</dbReference>
<evidence type="ECO:0000313" key="2">
    <source>
        <dbReference type="Proteomes" id="UP000485058"/>
    </source>
</evidence>
<organism evidence="1 2">
    <name type="scientific">Haematococcus lacustris</name>
    <name type="common">Green alga</name>
    <name type="synonym">Haematococcus pluvialis</name>
    <dbReference type="NCBI Taxonomy" id="44745"/>
    <lineage>
        <taxon>Eukaryota</taxon>
        <taxon>Viridiplantae</taxon>
        <taxon>Chlorophyta</taxon>
        <taxon>core chlorophytes</taxon>
        <taxon>Chlorophyceae</taxon>
        <taxon>CS clade</taxon>
        <taxon>Chlamydomonadales</taxon>
        <taxon>Haematococcaceae</taxon>
        <taxon>Haematococcus</taxon>
    </lineage>
</organism>
<sequence>MVGFVSFYPGATTGRDYQPTQESNYSLLANAAQEPTLFDTKPRLSAKGEAVEAIGLHQACASSSRHSASLADVAAARQARHTGLCA</sequence>
<reference evidence="1 2" key="1">
    <citation type="submission" date="2020-02" db="EMBL/GenBank/DDBJ databases">
        <title>Draft genome sequence of Haematococcus lacustris strain NIES-144.</title>
        <authorList>
            <person name="Morimoto D."/>
            <person name="Nakagawa S."/>
            <person name="Yoshida T."/>
            <person name="Sawayama S."/>
        </authorList>
    </citation>
    <scope>NUCLEOTIDE SEQUENCE [LARGE SCALE GENOMIC DNA]</scope>
    <source>
        <strain evidence="1 2">NIES-144</strain>
    </source>
</reference>
<proteinExistence type="predicted"/>
<accession>A0A699YCG7</accession>
<comment type="caution">
    <text evidence="1">The sequence shown here is derived from an EMBL/GenBank/DDBJ whole genome shotgun (WGS) entry which is preliminary data.</text>
</comment>
<name>A0A699YCG7_HAELA</name>